<proteinExistence type="predicted"/>
<organism evidence="1 2">
    <name type="scientific">Effrenium voratum</name>
    <dbReference type="NCBI Taxonomy" id="2562239"/>
    <lineage>
        <taxon>Eukaryota</taxon>
        <taxon>Sar</taxon>
        <taxon>Alveolata</taxon>
        <taxon>Dinophyceae</taxon>
        <taxon>Suessiales</taxon>
        <taxon>Symbiodiniaceae</taxon>
        <taxon>Effrenium</taxon>
    </lineage>
</organism>
<keyword evidence="2" id="KW-1185">Reference proteome</keyword>
<dbReference type="EMBL" id="CAUJNA010000151">
    <property type="protein sequence ID" value="CAJ1372679.1"/>
    <property type="molecule type" value="Genomic_DNA"/>
</dbReference>
<accession>A0AA36HNZ8</accession>
<gene>
    <name evidence="1" type="ORF">EVOR1521_LOCUS2705</name>
</gene>
<dbReference type="Proteomes" id="UP001178507">
    <property type="component" value="Unassembled WGS sequence"/>
</dbReference>
<reference evidence="1" key="1">
    <citation type="submission" date="2023-08" db="EMBL/GenBank/DDBJ databases">
        <authorList>
            <person name="Chen Y."/>
            <person name="Shah S."/>
            <person name="Dougan E. K."/>
            <person name="Thang M."/>
            <person name="Chan C."/>
        </authorList>
    </citation>
    <scope>NUCLEOTIDE SEQUENCE</scope>
</reference>
<evidence type="ECO:0000313" key="1">
    <source>
        <dbReference type="EMBL" id="CAJ1372679.1"/>
    </source>
</evidence>
<sequence>MEETSCRWVRRRSPTPDTRCAFSAWSFQRGRRQGLGPRAIGAGVACSLLSYSASAWQALQARRHAQALQRLQASSDTIRMVPIGSEAPELPTQEFDEATGQDALQANAELFRRLKKEDSLRRRS</sequence>
<evidence type="ECO:0000313" key="2">
    <source>
        <dbReference type="Proteomes" id="UP001178507"/>
    </source>
</evidence>
<dbReference type="AlphaFoldDB" id="A0AA36HNZ8"/>
<name>A0AA36HNZ8_9DINO</name>
<protein>
    <submittedName>
        <fullName evidence="1">Uncharacterized protein</fullName>
    </submittedName>
</protein>
<comment type="caution">
    <text evidence="1">The sequence shown here is derived from an EMBL/GenBank/DDBJ whole genome shotgun (WGS) entry which is preliminary data.</text>
</comment>